<evidence type="ECO:0000313" key="1">
    <source>
        <dbReference type="EMBL" id="PPQ94107.1"/>
    </source>
</evidence>
<sequence length="560" mass="63572">MQTDTQSPSPINKLDETLLHHIFTVNAQMDDEITSHTAPRALDTLRHLSQVNSWLRGIIIYSPSLWGSSINFNGLHCSNVKWRCEVLRRTGGASLDIYGEALSLSCFGFEDPNPEDDVFSFLASNWTRIRSLHLSIVCCPRLFSRLLRNQSLLATFRVPSTRMQSFVLSVHASEADAMFWKYRESLPNALATTYPIDSLTMERRSLEKPYGFPIIFSPMEFQILASSNLAVYAAPNFVLDIRSFSTSRLRSNLRALTITTSALVHEILDVLESTPLLESLHIYNLAQLHDSHEEIQRSPRKQKIDLHHLTSIYFPHVIEISAYTFILLNITPADMHNLIFSACETHSTSNAPDTDVISNLAHIISMYTKQSHQWLSSAAEMTLCMLPFELDIQLTGNGRAFVLEIGCIRREDVMVLCRAFNMPVFDRIEKVKYYMDESLTALDVTSYQIARTIHAISPTVKTLASSPRSLISLLSSLPDEFYEDGLAFRNLWQIDIHEVDCATAHDLITVRQLLEKRIAESPPIFAINIAIEEKQSMDCPQLLMLKDMLKDIRGLHVVRV</sequence>
<reference evidence="1 2" key="1">
    <citation type="journal article" date="2018" name="Evol. Lett.">
        <title>Horizontal gene cluster transfer increased hallucinogenic mushroom diversity.</title>
        <authorList>
            <person name="Reynolds H.T."/>
            <person name="Vijayakumar V."/>
            <person name="Gluck-Thaler E."/>
            <person name="Korotkin H.B."/>
            <person name="Matheny P.B."/>
            <person name="Slot J.C."/>
        </authorList>
    </citation>
    <scope>NUCLEOTIDE SEQUENCE [LARGE SCALE GENOMIC DNA]</scope>
    <source>
        <strain evidence="1 2">2631</strain>
    </source>
</reference>
<organism evidence="1 2">
    <name type="scientific">Psilocybe cyanescens</name>
    <dbReference type="NCBI Taxonomy" id="93625"/>
    <lineage>
        <taxon>Eukaryota</taxon>
        <taxon>Fungi</taxon>
        <taxon>Dikarya</taxon>
        <taxon>Basidiomycota</taxon>
        <taxon>Agaricomycotina</taxon>
        <taxon>Agaricomycetes</taxon>
        <taxon>Agaricomycetidae</taxon>
        <taxon>Agaricales</taxon>
        <taxon>Agaricineae</taxon>
        <taxon>Strophariaceae</taxon>
        <taxon>Psilocybe</taxon>
    </lineage>
</organism>
<keyword evidence="2" id="KW-1185">Reference proteome</keyword>
<accession>A0A409XTS4</accession>
<dbReference type="Proteomes" id="UP000283269">
    <property type="component" value="Unassembled WGS sequence"/>
</dbReference>
<name>A0A409XTS4_PSICY</name>
<evidence type="ECO:0008006" key="3">
    <source>
        <dbReference type="Google" id="ProtNLM"/>
    </source>
</evidence>
<dbReference type="InParanoid" id="A0A409XTS4"/>
<dbReference type="EMBL" id="NHYD01000466">
    <property type="protein sequence ID" value="PPQ94107.1"/>
    <property type="molecule type" value="Genomic_DNA"/>
</dbReference>
<dbReference type="OrthoDB" id="3130997at2759"/>
<protein>
    <recommendedName>
        <fullName evidence="3">F-box domain-containing protein</fullName>
    </recommendedName>
</protein>
<gene>
    <name evidence="1" type="ORF">CVT25_009259</name>
</gene>
<dbReference type="AlphaFoldDB" id="A0A409XTS4"/>
<evidence type="ECO:0000313" key="2">
    <source>
        <dbReference type="Proteomes" id="UP000283269"/>
    </source>
</evidence>
<comment type="caution">
    <text evidence="1">The sequence shown here is derived from an EMBL/GenBank/DDBJ whole genome shotgun (WGS) entry which is preliminary data.</text>
</comment>
<proteinExistence type="predicted"/>